<protein>
    <submittedName>
        <fullName evidence="2">Carboxymuconolactone decarboxylase</fullName>
    </submittedName>
</protein>
<dbReference type="GO" id="GO:0051920">
    <property type="term" value="F:peroxiredoxin activity"/>
    <property type="evidence" value="ECO:0007669"/>
    <property type="project" value="InterPro"/>
</dbReference>
<sequence>MPHIELPTAAPGILGLLQYRPDTARPLRELAEVLLRGPSTLSRGERELIAAYVSSRNDCQFCTRSHAACAAVQLPEGPPLVEQVLIESAEAPLPPKLAALLRIAAAVQKSGNAVTPELVADARAGGATDLEIHDTVLISALFCMYNRYVDGLATRTPTHSAAYRQLANRIAVEGYLADF</sequence>
<comment type="caution">
    <text evidence="2">The sequence shown here is derived from an EMBL/GenBank/DDBJ whole genome shotgun (WGS) entry which is preliminary data.</text>
</comment>
<dbReference type="Pfam" id="PF02627">
    <property type="entry name" value="CMD"/>
    <property type="match status" value="1"/>
</dbReference>
<feature type="domain" description="Carboxymuconolactone decarboxylase-like" evidence="1">
    <location>
        <begin position="21"/>
        <end position="69"/>
    </location>
</feature>
<reference evidence="2" key="2">
    <citation type="submission" date="2020-09" db="EMBL/GenBank/DDBJ databases">
        <authorList>
            <person name="Sun Q."/>
            <person name="Zhou Y."/>
        </authorList>
    </citation>
    <scope>NUCLEOTIDE SEQUENCE</scope>
    <source>
        <strain evidence="2">CGMCC 4.5737</strain>
    </source>
</reference>
<proteinExistence type="predicted"/>
<name>A0A8J3CKU9_9PSEU</name>
<keyword evidence="3" id="KW-1185">Reference proteome</keyword>
<dbReference type="Gene3D" id="1.20.1290.10">
    <property type="entry name" value="AhpD-like"/>
    <property type="match status" value="1"/>
</dbReference>
<evidence type="ECO:0000259" key="1">
    <source>
        <dbReference type="Pfam" id="PF02627"/>
    </source>
</evidence>
<dbReference type="RefSeq" id="WP_189062152.1">
    <property type="nucleotide sequence ID" value="NZ_BMMK01000070.1"/>
</dbReference>
<dbReference type="PANTHER" id="PTHR35446:SF2">
    <property type="entry name" value="CARBOXYMUCONOLACTONE DECARBOXYLASE-LIKE DOMAIN-CONTAINING PROTEIN"/>
    <property type="match status" value="1"/>
</dbReference>
<dbReference type="InterPro" id="IPR029032">
    <property type="entry name" value="AhpD-like"/>
</dbReference>
<gene>
    <name evidence="2" type="ORF">GCM10012275_63700</name>
</gene>
<reference evidence="2" key="1">
    <citation type="journal article" date="2014" name="Int. J. Syst. Evol. Microbiol.">
        <title>Complete genome sequence of Corynebacterium casei LMG S-19264T (=DSM 44701T), isolated from a smear-ripened cheese.</title>
        <authorList>
            <consortium name="US DOE Joint Genome Institute (JGI-PGF)"/>
            <person name="Walter F."/>
            <person name="Albersmeier A."/>
            <person name="Kalinowski J."/>
            <person name="Ruckert C."/>
        </authorList>
    </citation>
    <scope>NUCLEOTIDE SEQUENCE</scope>
    <source>
        <strain evidence="2">CGMCC 4.5737</strain>
    </source>
</reference>
<dbReference type="SUPFAM" id="SSF69118">
    <property type="entry name" value="AhpD-like"/>
    <property type="match status" value="1"/>
</dbReference>
<evidence type="ECO:0000313" key="2">
    <source>
        <dbReference type="EMBL" id="GGM84294.1"/>
    </source>
</evidence>
<dbReference type="AlphaFoldDB" id="A0A8J3CKU9"/>
<evidence type="ECO:0000313" key="3">
    <source>
        <dbReference type="Proteomes" id="UP000637578"/>
    </source>
</evidence>
<dbReference type="Proteomes" id="UP000637578">
    <property type="component" value="Unassembled WGS sequence"/>
</dbReference>
<dbReference type="PANTHER" id="PTHR35446">
    <property type="entry name" value="SI:CH211-175M2.5"/>
    <property type="match status" value="1"/>
</dbReference>
<organism evidence="2 3">
    <name type="scientific">Longimycelium tulufanense</name>
    <dbReference type="NCBI Taxonomy" id="907463"/>
    <lineage>
        <taxon>Bacteria</taxon>
        <taxon>Bacillati</taxon>
        <taxon>Actinomycetota</taxon>
        <taxon>Actinomycetes</taxon>
        <taxon>Pseudonocardiales</taxon>
        <taxon>Pseudonocardiaceae</taxon>
        <taxon>Longimycelium</taxon>
    </lineage>
</organism>
<dbReference type="EMBL" id="BMMK01000070">
    <property type="protein sequence ID" value="GGM84294.1"/>
    <property type="molecule type" value="Genomic_DNA"/>
</dbReference>
<dbReference type="InterPro" id="IPR003779">
    <property type="entry name" value="CMD-like"/>
</dbReference>
<accession>A0A8J3CKU9</accession>